<evidence type="ECO:0000256" key="7">
    <source>
        <dbReference type="PIRNR" id="PIRNR016636"/>
    </source>
</evidence>
<protein>
    <submittedName>
        <fullName evidence="9">MBOAT family protein</fullName>
    </submittedName>
</protein>
<dbReference type="PANTHER" id="PTHR13285:SF18">
    <property type="entry name" value="PROTEIN-CYSTEINE N-PALMITOYLTRANSFERASE RASP"/>
    <property type="match status" value="1"/>
</dbReference>
<feature type="transmembrane region" description="Helical" evidence="8">
    <location>
        <begin position="76"/>
        <end position="97"/>
    </location>
</feature>
<comment type="subcellular location">
    <subcellularLocation>
        <location evidence="1">Cell membrane</location>
        <topology evidence="1">Multi-pass membrane protein</topology>
    </subcellularLocation>
</comment>
<comment type="similarity">
    <text evidence="2 7">Belongs to the membrane-bound acyltransferase family.</text>
</comment>
<dbReference type="InterPro" id="IPR024194">
    <property type="entry name" value="Ac/AlaTfrase_AlgI/DltB"/>
</dbReference>
<dbReference type="PANTHER" id="PTHR13285">
    <property type="entry name" value="ACYLTRANSFERASE"/>
    <property type="match status" value="1"/>
</dbReference>
<dbReference type="PIRSF" id="PIRSF500217">
    <property type="entry name" value="AlgI"/>
    <property type="match status" value="1"/>
</dbReference>
<dbReference type="AlphaFoldDB" id="A0A415KDI7"/>
<dbReference type="InterPro" id="IPR051085">
    <property type="entry name" value="MB_O-acyltransferase"/>
</dbReference>
<feature type="transmembrane region" description="Helical" evidence="8">
    <location>
        <begin position="332"/>
        <end position="349"/>
    </location>
</feature>
<reference evidence="9 10" key="1">
    <citation type="submission" date="2018-08" db="EMBL/GenBank/DDBJ databases">
        <title>A genome reference for cultivated species of the human gut microbiota.</title>
        <authorList>
            <person name="Zou Y."/>
            <person name="Xue W."/>
            <person name="Luo G."/>
        </authorList>
    </citation>
    <scope>NUCLEOTIDE SEQUENCE [LARGE SCALE GENOMIC DNA]</scope>
    <source>
        <strain evidence="9 10">AF38-2</strain>
    </source>
</reference>
<evidence type="ECO:0000256" key="3">
    <source>
        <dbReference type="ARBA" id="ARBA00022475"/>
    </source>
</evidence>
<dbReference type="EMBL" id="QROO01000029">
    <property type="protein sequence ID" value="RHL34310.1"/>
    <property type="molecule type" value="Genomic_DNA"/>
</dbReference>
<keyword evidence="4 8" id="KW-0812">Transmembrane</keyword>
<keyword evidence="7" id="KW-0012">Acyltransferase</keyword>
<dbReference type="InterPro" id="IPR004299">
    <property type="entry name" value="MBOAT_fam"/>
</dbReference>
<dbReference type="PIRSF" id="PIRSF016636">
    <property type="entry name" value="AlgI_DltB"/>
    <property type="match status" value="1"/>
</dbReference>
<evidence type="ECO:0000256" key="2">
    <source>
        <dbReference type="ARBA" id="ARBA00010323"/>
    </source>
</evidence>
<keyword evidence="7" id="KW-0808">Transferase</keyword>
<organism evidence="9 10">
    <name type="scientific">Bacteroides xylanisolvens</name>
    <dbReference type="NCBI Taxonomy" id="371601"/>
    <lineage>
        <taxon>Bacteria</taxon>
        <taxon>Pseudomonadati</taxon>
        <taxon>Bacteroidota</taxon>
        <taxon>Bacteroidia</taxon>
        <taxon>Bacteroidales</taxon>
        <taxon>Bacteroidaceae</taxon>
        <taxon>Bacteroides</taxon>
    </lineage>
</organism>
<dbReference type="Pfam" id="PF03062">
    <property type="entry name" value="MBOAT"/>
    <property type="match status" value="1"/>
</dbReference>
<dbReference type="Proteomes" id="UP000284495">
    <property type="component" value="Unassembled WGS sequence"/>
</dbReference>
<feature type="transmembrane region" description="Helical" evidence="8">
    <location>
        <begin position="7"/>
        <end position="26"/>
    </location>
</feature>
<feature type="transmembrane region" description="Helical" evidence="8">
    <location>
        <begin position="220"/>
        <end position="241"/>
    </location>
</feature>
<feature type="transmembrane region" description="Helical" evidence="8">
    <location>
        <begin position="46"/>
        <end position="64"/>
    </location>
</feature>
<keyword evidence="3 7" id="KW-1003">Cell membrane</keyword>
<evidence type="ECO:0000313" key="10">
    <source>
        <dbReference type="Proteomes" id="UP000284495"/>
    </source>
</evidence>
<comment type="caution">
    <text evidence="9">The sequence shown here is derived from an EMBL/GenBank/DDBJ whole genome shotgun (WGS) entry which is preliminary data.</text>
</comment>
<accession>A0A415KDI7</accession>
<evidence type="ECO:0000256" key="1">
    <source>
        <dbReference type="ARBA" id="ARBA00004651"/>
    </source>
</evidence>
<dbReference type="GO" id="GO:0005886">
    <property type="term" value="C:plasma membrane"/>
    <property type="evidence" value="ECO:0007669"/>
    <property type="project" value="UniProtKB-SubCell"/>
</dbReference>
<name>A0A415KDI7_9BACE</name>
<dbReference type="InterPro" id="IPR028362">
    <property type="entry name" value="AlgI"/>
</dbReference>
<feature type="transmembrane region" description="Helical" evidence="8">
    <location>
        <begin position="117"/>
        <end position="140"/>
    </location>
</feature>
<dbReference type="GO" id="GO:0042121">
    <property type="term" value="P:alginic acid biosynthetic process"/>
    <property type="evidence" value="ECO:0007669"/>
    <property type="project" value="InterPro"/>
</dbReference>
<feature type="transmembrane region" description="Helical" evidence="8">
    <location>
        <begin position="247"/>
        <end position="267"/>
    </location>
</feature>
<evidence type="ECO:0000256" key="5">
    <source>
        <dbReference type="ARBA" id="ARBA00022989"/>
    </source>
</evidence>
<feature type="transmembrane region" description="Helical" evidence="8">
    <location>
        <begin position="369"/>
        <end position="388"/>
    </location>
</feature>
<dbReference type="GO" id="GO:0016746">
    <property type="term" value="F:acyltransferase activity"/>
    <property type="evidence" value="ECO:0007669"/>
    <property type="project" value="UniProtKB-KW"/>
</dbReference>
<evidence type="ECO:0000313" key="9">
    <source>
        <dbReference type="EMBL" id="RHL34310.1"/>
    </source>
</evidence>
<proteinExistence type="inferred from homology"/>
<evidence type="ECO:0000256" key="4">
    <source>
        <dbReference type="ARBA" id="ARBA00022692"/>
    </source>
</evidence>
<evidence type="ECO:0000256" key="8">
    <source>
        <dbReference type="SAM" id="Phobius"/>
    </source>
</evidence>
<keyword evidence="5 8" id="KW-1133">Transmembrane helix</keyword>
<evidence type="ECO:0000256" key="6">
    <source>
        <dbReference type="ARBA" id="ARBA00023136"/>
    </source>
</evidence>
<gene>
    <name evidence="9" type="ORF">DW027_19510</name>
</gene>
<feature type="transmembrane region" description="Helical" evidence="8">
    <location>
        <begin position="417"/>
        <end position="434"/>
    </location>
</feature>
<sequence length="479" mass="55615">MLYNSFVFLLFFPIVAVVFFVLPHKVRRWYLLIVSYFFYMNWNPTYGLFLAFVTLVSYFGAQMIHKYVSCQDNKRGRSALTSTLLLCFSGLFVFKYLNFFNDSVWSLLSLIGIRMEVAHIELLLPVGISFYTFQACGYVIDVYRQKIVPENNFGTYALFISFFPQIAAGPIGRAKELFPQFKTEHYFNREDITKGLRWMLWGYFMKVVVADRLALYTDAVFGNIAHHTGMSILVAAILFTFQIYCDFAGYSFIALGCARIMGFRLIVNFERPYMATSVQDFWRRWHISLSTWFRDYLYIPLGGSRCSKWRTRINLMITFLVSGLWHGASWTFVIWGGLNGLFQVIGNVMKPVKERVRLYCRLEKGNRWLKAFNILVTFVLMMLAWIFFKAQTLGDALLTISKIVIPTGGLYKPDLSVLLYSLMGISVLIVCDVFEERNGRHLLLENRSIFIRFVSYVALSVMILSIGVFDGGQFIYFQF</sequence>
<keyword evidence="6 7" id="KW-0472">Membrane</keyword>
<feature type="transmembrane region" description="Helical" evidence="8">
    <location>
        <begin position="454"/>
        <end position="476"/>
    </location>
</feature>